<evidence type="ECO:0000313" key="1">
    <source>
        <dbReference type="EMBL" id="OAD40718.1"/>
    </source>
</evidence>
<sequence length="248" mass="28388">MKYLSILFLAFLISCKPSENKLTAQQIIDKAIVSSGADKVANSEIKFKFRDKEYIANRKSSGSFKLTRKQKDEKAGFISDVLSNEKFERLVNGIPYQVNDSIANILSNSVNSVHYFSVLPFGLNDKAVIKKLLPSTTVKDKEYYKIQVTFSEDGGGEDFDDIFIYWIGKQDFLVDYLAYSYHTNGGGKRFRAINKEVLKNGIRFVNYDNYKPLNKEISLIDIDKAFEKNELKKLSEINLENIEVQILK</sequence>
<comment type="caution">
    <text evidence="1">The sequence shown here is derived from an EMBL/GenBank/DDBJ whole genome shotgun (WGS) entry which is preliminary data.</text>
</comment>
<gene>
    <name evidence="1" type="ORF">LPB303_15795</name>
</gene>
<dbReference type="OrthoDB" id="982433at2"/>
<dbReference type="PROSITE" id="PS51257">
    <property type="entry name" value="PROKAR_LIPOPROTEIN"/>
    <property type="match status" value="1"/>
</dbReference>
<organism evidence="1 2">
    <name type="scientific">Polaribacter atrinae</name>
    <dbReference type="NCBI Taxonomy" id="1333662"/>
    <lineage>
        <taxon>Bacteria</taxon>
        <taxon>Pseudomonadati</taxon>
        <taxon>Bacteroidota</taxon>
        <taxon>Flavobacteriia</taxon>
        <taxon>Flavobacteriales</taxon>
        <taxon>Flavobacteriaceae</taxon>
    </lineage>
</organism>
<dbReference type="InterPro" id="IPR045444">
    <property type="entry name" value="DUF6503"/>
</dbReference>
<reference evidence="1 2" key="1">
    <citation type="submission" date="2016-02" db="EMBL/GenBank/DDBJ databases">
        <title>Draft genome sequence of Polaribacter atrinae KACC17473.</title>
        <authorList>
            <person name="Shin S.-K."/>
            <person name="Yi H."/>
        </authorList>
    </citation>
    <scope>NUCLEOTIDE SEQUENCE [LARGE SCALE GENOMIC DNA]</scope>
    <source>
        <strain evidence="1 2">KACC 17473</strain>
    </source>
</reference>
<keyword evidence="2" id="KW-1185">Reference proteome</keyword>
<dbReference type="Proteomes" id="UP000076923">
    <property type="component" value="Unassembled WGS sequence"/>
</dbReference>
<dbReference type="Pfam" id="PF20113">
    <property type="entry name" value="DUF6503"/>
    <property type="match status" value="1"/>
</dbReference>
<evidence type="ECO:0000313" key="2">
    <source>
        <dbReference type="Proteomes" id="UP000076923"/>
    </source>
</evidence>
<accession>A0A176SYS3</accession>
<proteinExistence type="predicted"/>
<protein>
    <submittedName>
        <fullName evidence="1">Deoxyribose-phosphate aldolase</fullName>
    </submittedName>
</protein>
<dbReference type="EMBL" id="LVWE01000085">
    <property type="protein sequence ID" value="OAD40718.1"/>
    <property type="molecule type" value="Genomic_DNA"/>
</dbReference>
<dbReference type="AlphaFoldDB" id="A0A176SYS3"/>
<name>A0A176SYS3_9FLAO</name>
<dbReference type="STRING" id="1333662.LPB303_15795"/>
<dbReference type="RefSeq" id="WP_068452393.1">
    <property type="nucleotide sequence ID" value="NZ_CP150660.1"/>
</dbReference>